<accession>K0RLH1</accession>
<comment type="caution">
    <text evidence="1">The sequence shown here is derived from an EMBL/GenBank/DDBJ whole genome shotgun (WGS) entry which is preliminary data.</text>
</comment>
<sequence length="330" mass="36394">VHLLIRVARDDNSIGTRGTSIDIPTSAVDSKPITKDIATNGEGTIDISSLIVDCDNRMIDNLGGIFATARNRGFPSFQMNIYDTKADIWISKYIKSHGCWECDLVGMILRTMRDTPNSFLLDMGGNIGMYSLSVSAMGREAYAFEPVKMNQNKICGTVVKNSFQNLTTLFGTALSDREEILHFQQLKQQLGKGHNMGGISLNKTSMGAVGEKYVDYSPAVSIDQLSKHLPSPEGRSVVIKIDNEGAECATLNGAIDYLSSLPIELVVMESNYDRLIDCQDKVFPLLLKNGLKPYKKGSYSELDVNKFDPGHWNLGAGSDIIWSKKRPQQL</sequence>
<keyword evidence="2" id="KW-1185">Reference proteome</keyword>
<proteinExistence type="predicted"/>
<dbReference type="OMA" id="FPICVYP"/>
<dbReference type="Proteomes" id="UP000266841">
    <property type="component" value="Unassembled WGS sequence"/>
</dbReference>
<dbReference type="AlphaFoldDB" id="K0RLH1"/>
<dbReference type="NCBIfam" id="TIGR01444">
    <property type="entry name" value="fkbM_fam"/>
    <property type="match status" value="1"/>
</dbReference>
<dbReference type="InterPro" id="IPR006342">
    <property type="entry name" value="FkbM_mtfrase"/>
</dbReference>
<dbReference type="SUPFAM" id="SSF53335">
    <property type="entry name" value="S-adenosyl-L-methionine-dependent methyltransferases"/>
    <property type="match status" value="1"/>
</dbReference>
<feature type="non-terminal residue" evidence="1">
    <location>
        <position position="1"/>
    </location>
</feature>
<dbReference type="InterPro" id="IPR029063">
    <property type="entry name" value="SAM-dependent_MTases_sf"/>
</dbReference>
<dbReference type="OrthoDB" id="48684at2759"/>
<evidence type="ECO:0000313" key="2">
    <source>
        <dbReference type="Proteomes" id="UP000266841"/>
    </source>
</evidence>
<dbReference type="Gene3D" id="3.40.50.150">
    <property type="entry name" value="Vaccinia Virus protein VP39"/>
    <property type="match status" value="1"/>
</dbReference>
<dbReference type="PANTHER" id="PTHR34203:SF13">
    <property type="entry name" value="EXPRESSED PROTEIN"/>
    <property type="match status" value="1"/>
</dbReference>
<protein>
    <submittedName>
        <fullName evidence="1">Uncharacterized protein</fullName>
    </submittedName>
</protein>
<dbReference type="InterPro" id="IPR052514">
    <property type="entry name" value="SAM-dependent_MTase"/>
</dbReference>
<gene>
    <name evidence="1" type="ORF">THAOC_25786</name>
</gene>
<organism evidence="1 2">
    <name type="scientific">Thalassiosira oceanica</name>
    <name type="common">Marine diatom</name>
    <dbReference type="NCBI Taxonomy" id="159749"/>
    <lineage>
        <taxon>Eukaryota</taxon>
        <taxon>Sar</taxon>
        <taxon>Stramenopiles</taxon>
        <taxon>Ochrophyta</taxon>
        <taxon>Bacillariophyta</taxon>
        <taxon>Coscinodiscophyceae</taxon>
        <taxon>Thalassiosirophycidae</taxon>
        <taxon>Thalassiosirales</taxon>
        <taxon>Thalassiosiraceae</taxon>
        <taxon>Thalassiosira</taxon>
    </lineage>
</organism>
<dbReference type="EMBL" id="AGNL01035641">
    <property type="protein sequence ID" value="EJK54573.1"/>
    <property type="molecule type" value="Genomic_DNA"/>
</dbReference>
<name>K0RLH1_THAOC</name>
<evidence type="ECO:0000313" key="1">
    <source>
        <dbReference type="EMBL" id="EJK54573.1"/>
    </source>
</evidence>
<reference evidence="1 2" key="1">
    <citation type="journal article" date="2012" name="Genome Biol.">
        <title>Genome and low-iron response of an oceanic diatom adapted to chronic iron limitation.</title>
        <authorList>
            <person name="Lommer M."/>
            <person name="Specht M."/>
            <person name="Roy A.S."/>
            <person name="Kraemer L."/>
            <person name="Andreson R."/>
            <person name="Gutowska M.A."/>
            <person name="Wolf J."/>
            <person name="Bergner S.V."/>
            <person name="Schilhabel M.B."/>
            <person name="Klostermeier U.C."/>
            <person name="Beiko R.G."/>
            <person name="Rosenstiel P."/>
            <person name="Hippler M."/>
            <person name="Laroche J."/>
        </authorList>
    </citation>
    <scope>NUCLEOTIDE SEQUENCE [LARGE SCALE GENOMIC DNA]</scope>
    <source>
        <strain evidence="1 2">CCMP1005</strain>
    </source>
</reference>
<dbReference type="PANTHER" id="PTHR34203">
    <property type="entry name" value="METHYLTRANSFERASE, FKBM FAMILY PROTEIN"/>
    <property type="match status" value="1"/>
</dbReference>